<feature type="domain" description="DUF6316" evidence="1">
    <location>
        <begin position="5"/>
        <end position="55"/>
    </location>
</feature>
<comment type="caution">
    <text evidence="2">The sequence shown here is derived from an EMBL/GenBank/DDBJ whole genome shotgun (WGS) entry which is preliminary data.</text>
</comment>
<evidence type="ECO:0000313" key="2">
    <source>
        <dbReference type="EMBL" id="NHO67568.1"/>
    </source>
</evidence>
<dbReference type="AlphaFoldDB" id="A0A9E5MNQ9"/>
<dbReference type="RefSeq" id="WP_167190505.1">
    <property type="nucleotide sequence ID" value="NZ_JAAONZ010000018.1"/>
</dbReference>
<keyword evidence="3" id="KW-1185">Reference proteome</keyword>
<dbReference type="EMBL" id="JAAONZ010000018">
    <property type="protein sequence ID" value="NHO67568.1"/>
    <property type="molecule type" value="Genomic_DNA"/>
</dbReference>
<dbReference type="InterPro" id="IPR045630">
    <property type="entry name" value="DUF6316"/>
</dbReference>
<accession>A0A9E5MNQ9</accession>
<reference evidence="2" key="1">
    <citation type="submission" date="2020-03" db="EMBL/GenBank/DDBJ databases">
        <authorList>
            <person name="Guo F."/>
        </authorList>
    </citation>
    <scope>NUCLEOTIDE SEQUENCE</scope>
    <source>
        <strain evidence="2">JCM 30134</strain>
    </source>
</reference>
<gene>
    <name evidence="2" type="ORF">G8770_18640</name>
</gene>
<evidence type="ECO:0000259" key="1">
    <source>
        <dbReference type="Pfam" id="PF19837"/>
    </source>
</evidence>
<dbReference type="Pfam" id="PF19837">
    <property type="entry name" value="DUF6316"/>
    <property type="match status" value="1"/>
</dbReference>
<sequence>MKNLRQGESGAAPERSERFFQQDKYWYYSTREGVNIGPFDTLTEAAEGCSDFIDFITESDPEFSNTLVQYSRNVA</sequence>
<dbReference type="Proteomes" id="UP000787472">
    <property type="component" value="Unassembled WGS sequence"/>
</dbReference>
<organism evidence="2 3">
    <name type="scientific">Pseudomaricurvus hydrocarbonicus</name>
    <dbReference type="NCBI Taxonomy" id="1470433"/>
    <lineage>
        <taxon>Bacteria</taxon>
        <taxon>Pseudomonadati</taxon>
        <taxon>Pseudomonadota</taxon>
        <taxon>Gammaproteobacteria</taxon>
        <taxon>Cellvibrionales</taxon>
        <taxon>Cellvibrionaceae</taxon>
        <taxon>Pseudomaricurvus</taxon>
    </lineage>
</organism>
<protein>
    <recommendedName>
        <fullName evidence="1">DUF6316 domain-containing protein</fullName>
    </recommendedName>
</protein>
<name>A0A9E5MNQ9_9GAMM</name>
<proteinExistence type="predicted"/>
<evidence type="ECO:0000313" key="3">
    <source>
        <dbReference type="Proteomes" id="UP000787472"/>
    </source>
</evidence>